<sequence length="393" mass="42178">MATTQTSDATPNSRQIRASVLHGAKDLRIETRKLSPPGPNDLQVSIRATGLCGSDLHYYRHYRNGDIIVREPMSLGHESAGVVVDVGPEVKGFKVGDKVALEVGLPCEQCERCKEGRYNICKQMKFRSSAKAFPHAQGTLQDRINHPAAWCHKLPENVSLDLGAILEPLGVAIHASRRAQLAAGATVLVFGAGAVGLLVAAMAKISGASIVVIADIDAGRVNFAVKNKFAHRGFTVPLKRGNTIEEDLEIAKETSVDIGRIKKEGDDVVGEVDAVFECTGVPSCLQASIYATRPGGKVLLIGMGTPIQNLPISAAALREVDLVGVFRYANTYPTGIEVVSKKGPDYPDFSKLVTHRFKGLESVIEAFEMAAKTKDDNGKLVIKVVLDTEELSS</sequence>
<dbReference type="EMBL" id="ML986629">
    <property type="protein sequence ID" value="KAF2263210.1"/>
    <property type="molecule type" value="Genomic_DNA"/>
</dbReference>
<dbReference type="Pfam" id="PF08240">
    <property type="entry name" value="ADH_N"/>
    <property type="match status" value="1"/>
</dbReference>
<dbReference type="SMART" id="SM00829">
    <property type="entry name" value="PKS_ER"/>
    <property type="match status" value="1"/>
</dbReference>
<evidence type="ECO:0000256" key="2">
    <source>
        <dbReference type="ARBA" id="ARBA00004921"/>
    </source>
</evidence>
<dbReference type="PANTHER" id="PTHR43161">
    <property type="entry name" value="SORBITOL DEHYDROGENASE"/>
    <property type="match status" value="1"/>
</dbReference>
<evidence type="ECO:0000256" key="8">
    <source>
        <dbReference type="RuleBase" id="RU361277"/>
    </source>
</evidence>
<keyword evidence="9" id="KW-0812">Transmembrane</keyword>
<dbReference type="Proteomes" id="UP000800093">
    <property type="component" value="Unassembled WGS sequence"/>
</dbReference>
<protein>
    <submittedName>
        <fullName evidence="11">GroES-like protein</fullName>
    </submittedName>
</protein>
<evidence type="ECO:0000256" key="4">
    <source>
        <dbReference type="ARBA" id="ARBA00022723"/>
    </source>
</evidence>
<dbReference type="GO" id="GO:0006062">
    <property type="term" value="P:sorbitol catabolic process"/>
    <property type="evidence" value="ECO:0007669"/>
    <property type="project" value="TreeGrafter"/>
</dbReference>
<name>A0A9P4K7Q3_9PLEO</name>
<dbReference type="GO" id="GO:0003939">
    <property type="term" value="F:L-iditol 2-dehydrogenase (NAD+) activity"/>
    <property type="evidence" value="ECO:0007669"/>
    <property type="project" value="TreeGrafter"/>
</dbReference>
<reference evidence="12" key="1">
    <citation type="journal article" date="2020" name="Stud. Mycol.">
        <title>101 Dothideomycetes genomes: A test case for predicting lifestyles and emergence of pathogens.</title>
        <authorList>
            <person name="Haridas S."/>
            <person name="Albert R."/>
            <person name="Binder M."/>
            <person name="Bloem J."/>
            <person name="LaButti K."/>
            <person name="Salamov A."/>
            <person name="Andreopoulos B."/>
            <person name="Baker S."/>
            <person name="Barry K."/>
            <person name="Bills G."/>
            <person name="Bluhm B."/>
            <person name="Cannon C."/>
            <person name="Castanera R."/>
            <person name="Culley D."/>
            <person name="Daum C."/>
            <person name="Ezra D."/>
            <person name="Gonzalez J."/>
            <person name="Henrissat B."/>
            <person name="Kuo A."/>
            <person name="Liang C."/>
            <person name="Lipzen A."/>
            <person name="Lutzoni F."/>
            <person name="Magnuson J."/>
            <person name="Mondo S."/>
            <person name="Nolan M."/>
            <person name="Ohm R."/>
            <person name="Pangilinan J."/>
            <person name="Park H.-J."/>
            <person name="Ramirez L."/>
            <person name="Alfaro M."/>
            <person name="Sun H."/>
            <person name="Tritt A."/>
            <person name="Yoshinaga Y."/>
            <person name="Zwiers L.-H."/>
            <person name="Turgeon B."/>
            <person name="Goodwin S."/>
            <person name="Spatafora J."/>
            <person name="Crous P."/>
            <person name="Grigoriev I."/>
        </authorList>
    </citation>
    <scope>NUCLEOTIDE SEQUENCE [LARGE SCALE GENOMIC DNA]</scope>
    <source>
        <strain evidence="12">CBS 304.66</strain>
    </source>
</reference>
<accession>A0A9P4K7Q3</accession>
<keyword evidence="4 8" id="KW-0479">Metal-binding</keyword>
<gene>
    <name evidence="11" type="ORF">CC78DRAFT_518951</name>
</gene>
<dbReference type="InterPro" id="IPR013154">
    <property type="entry name" value="ADH-like_N"/>
</dbReference>
<dbReference type="SUPFAM" id="SSF51735">
    <property type="entry name" value="NAD(P)-binding Rossmann-fold domains"/>
    <property type="match status" value="1"/>
</dbReference>
<comment type="similarity">
    <text evidence="3 8">Belongs to the zinc-containing alcohol dehydrogenase family.</text>
</comment>
<keyword evidence="9" id="KW-0472">Membrane</keyword>
<keyword evidence="12" id="KW-1185">Reference proteome</keyword>
<comment type="caution">
    <text evidence="11">The sequence shown here is derived from an EMBL/GenBank/DDBJ whole genome shotgun (WGS) entry which is preliminary data.</text>
</comment>
<keyword evidence="9" id="KW-1133">Transmembrane helix</keyword>
<proteinExistence type="inferred from homology"/>
<keyword evidence="6" id="KW-0560">Oxidoreductase</keyword>
<dbReference type="InterPro" id="IPR013149">
    <property type="entry name" value="ADH-like_C"/>
</dbReference>
<evidence type="ECO:0000313" key="12">
    <source>
        <dbReference type="Proteomes" id="UP000800093"/>
    </source>
</evidence>
<dbReference type="Gene3D" id="3.90.180.10">
    <property type="entry name" value="Medium-chain alcohol dehydrogenases, catalytic domain"/>
    <property type="match status" value="1"/>
</dbReference>
<feature type="domain" description="Enoyl reductase (ER)" evidence="10">
    <location>
        <begin position="23"/>
        <end position="382"/>
    </location>
</feature>
<dbReference type="InterPro" id="IPR011032">
    <property type="entry name" value="GroES-like_sf"/>
</dbReference>
<dbReference type="InterPro" id="IPR036291">
    <property type="entry name" value="NAD(P)-bd_dom_sf"/>
</dbReference>
<evidence type="ECO:0000256" key="9">
    <source>
        <dbReference type="SAM" id="Phobius"/>
    </source>
</evidence>
<dbReference type="InterPro" id="IPR020843">
    <property type="entry name" value="ER"/>
</dbReference>
<dbReference type="CDD" id="cd05285">
    <property type="entry name" value="sorbitol_DH"/>
    <property type="match status" value="1"/>
</dbReference>
<dbReference type="PANTHER" id="PTHR43161:SF25">
    <property type="entry name" value="ALCOHOL DEHYDROGENASE, PUTATIVE (AFU_ORTHOLOGUE AFUA_1G14390)-RELATED"/>
    <property type="match status" value="1"/>
</dbReference>
<evidence type="ECO:0000256" key="6">
    <source>
        <dbReference type="ARBA" id="ARBA00023002"/>
    </source>
</evidence>
<organism evidence="11 12">
    <name type="scientific">Lojkania enalia</name>
    <dbReference type="NCBI Taxonomy" id="147567"/>
    <lineage>
        <taxon>Eukaryota</taxon>
        <taxon>Fungi</taxon>
        <taxon>Dikarya</taxon>
        <taxon>Ascomycota</taxon>
        <taxon>Pezizomycotina</taxon>
        <taxon>Dothideomycetes</taxon>
        <taxon>Pleosporomycetidae</taxon>
        <taxon>Pleosporales</taxon>
        <taxon>Pleosporales incertae sedis</taxon>
        <taxon>Lojkania</taxon>
    </lineage>
</organism>
<dbReference type="AlphaFoldDB" id="A0A9P4K7Q3"/>
<evidence type="ECO:0000256" key="7">
    <source>
        <dbReference type="ARBA" id="ARBA00023027"/>
    </source>
</evidence>
<dbReference type="InterPro" id="IPR002328">
    <property type="entry name" value="ADH_Zn_CS"/>
</dbReference>
<evidence type="ECO:0000256" key="3">
    <source>
        <dbReference type="ARBA" id="ARBA00008072"/>
    </source>
</evidence>
<keyword evidence="5 8" id="KW-0862">Zinc</keyword>
<evidence type="ECO:0000256" key="5">
    <source>
        <dbReference type="ARBA" id="ARBA00022833"/>
    </source>
</evidence>
<keyword evidence="7" id="KW-0520">NAD</keyword>
<evidence type="ECO:0000256" key="1">
    <source>
        <dbReference type="ARBA" id="ARBA00001947"/>
    </source>
</evidence>
<evidence type="ECO:0000313" key="11">
    <source>
        <dbReference type="EMBL" id="KAF2263210.1"/>
    </source>
</evidence>
<comment type="cofactor">
    <cofactor evidence="1 8">
        <name>Zn(2+)</name>
        <dbReference type="ChEBI" id="CHEBI:29105"/>
    </cofactor>
</comment>
<dbReference type="OrthoDB" id="5363962at2759"/>
<dbReference type="PROSITE" id="PS00059">
    <property type="entry name" value="ADH_ZINC"/>
    <property type="match status" value="1"/>
</dbReference>
<dbReference type="SUPFAM" id="SSF50129">
    <property type="entry name" value="GroES-like"/>
    <property type="match status" value="1"/>
</dbReference>
<dbReference type="Pfam" id="PF00107">
    <property type="entry name" value="ADH_zinc_N"/>
    <property type="match status" value="1"/>
</dbReference>
<dbReference type="Gene3D" id="3.40.50.720">
    <property type="entry name" value="NAD(P)-binding Rossmann-like Domain"/>
    <property type="match status" value="1"/>
</dbReference>
<dbReference type="GO" id="GO:0008270">
    <property type="term" value="F:zinc ion binding"/>
    <property type="evidence" value="ECO:0007669"/>
    <property type="project" value="InterPro"/>
</dbReference>
<evidence type="ECO:0000259" key="10">
    <source>
        <dbReference type="SMART" id="SM00829"/>
    </source>
</evidence>
<feature type="transmembrane region" description="Helical" evidence="9">
    <location>
        <begin position="181"/>
        <end position="203"/>
    </location>
</feature>
<comment type="pathway">
    <text evidence="2">Carbohydrate degradation.</text>
</comment>
<dbReference type="InterPro" id="IPR045306">
    <property type="entry name" value="SDH-like"/>
</dbReference>